<feature type="domain" description="Glycine zipper" evidence="1">
    <location>
        <begin position="60"/>
        <end position="103"/>
    </location>
</feature>
<accession>A0A517PPL8</accession>
<evidence type="ECO:0000259" key="1">
    <source>
        <dbReference type="Pfam" id="PF13488"/>
    </source>
</evidence>
<reference evidence="2 3" key="1">
    <citation type="submission" date="2019-02" db="EMBL/GenBank/DDBJ databases">
        <title>Deep-cultivation of Planctomycetes and their phenomic and genomic characterization uncovers novel biology.</title>
        <authorList>
            <person name="Wiegand S."/>
            <person name="Jogler M."/>
            <person name="Boedeker C."/>
            <person name="Pinto D."/>
            <person name="Vollmers J."/>
            <person name="Rivas-Marin E."/>
            <person name="Kohn T."/>
            <person name="Peeters S.H."/>
            <person name="Heuer A."/>
            <person name="Rast P."/>
            <person name="Oberbeckmann S."/>
            <person name="Bunk B."/>
            <person name="Jeske O."/>
            <person name="Meyerdierks A."/>
            <person name="Storesund J.E."/>
            <person name="Kallscheuer N."/>
            <person name="Luecker S."/>
            <person name="Lage O.M."/>
            <person name="Pohl T."/>
            <person name="Merkel B.J."/>
            <person name="Hornburger P."/>
            <person name="Mueller R.-W."/>
            <person name="Bruemmer F."/>
            <person name="Labrenz M."/>
            <person name="Spormann A.M."/>
            <person name="Op den Camp H."/>
            <person name="Overmann J."/>
            <person name="Amann R."/>
            <person name="Jetten M.S.M."/>
            <person name="Mascher T."/>
            <person name="Medema M.H."/>
            <person name="Devos D.P."/>
            <person name="Kaster A.-K."/>
            <person name="Ovreas L."/>
            <person name="Rohde M."/>
            <person name="Galperin M.Y."/>
            <person name="Jogler C."/>
        </authorList>
    </citation>
    <scope>NUCLEOTIDE SEQUENCE [LARGE SCALE GENOMIC DNA]</scope>
    <source>
        <strain evidence="2 3">HG66A1</strain>
    </source>
</reference>
<dbReference type="EMBL" id="CP036266">
    <property type="protein sequence ID" value="QDT21309.1"/>
    <property type="molecule type" value="Genomic_DNA"/>
</dbReference>
<evidence type="ECO:0000313" key="3">
    <source>
        <dbReference type="Proteomes" id="UP000320421"/>
    </source>
</evidence>
<keyword evidence="3" id="KW-1185">Reference proteome</keyword>
<dbReference type="Proteomes" id="UP000320421">
    <property type="component" value="Chromosome"/>
</dbReference>
<dbReference type="AlphaFoldDB" id="A0A517PPL8"/>
<evidence type="ECO:0000313" key="2">
    <source>
        <dbReference type="EMBL" id="QDT21309.1"/>
    </source>
</evidence>
<sequence length="225" mass="23638">MPVSVKKLFRDCKNCKCCVEGFTSMNALSCRAGITLIFAGLLVQTGCAARNHTEAGMASGAGIGALAGAIIGSNSGDAGAGALIGAATGGLAGGLIGNAEDAREERDVAIAQANHERMARGAISNSDVIQMAHSGVSDSVIMGAIRSRGGAFDLSPQTLIMLKQQGLSDQLIEYMQQHNYVSTTAEPVIVRERAVVTSPSVVYVRPRPRPRYVRPHYGMHGHFHF</sequence>
<protein>
    <recommendedName>
        <fullName evidence="1">Glycine zipper domain-containing protein</fullName>
    </recommendedName>
</protein>
<organism evidence="2 3">
    <name type="scientific">Gimesia chilikensis</name>
    <dbReference type="NCBI Taxonomy" id="2605989"/>
    <lineage>
        <taxon>Bacteria</taxon>
        <taxon>Pseudomonadati</taxon>
        <taxon>Planctomycetota</taxon>
        <taxon>Planctomycetia</taxon>
        <taxon>Planctomycetales</taxon>
        <taxon>Planctomycetaceae</taxon>
        <taxon>Gimesia</taxon>
    </lineage>
</organism>
<dbReference type="InterPro" id="IPR039567">
    <property type="entry name" value="Gly-zipper"/>
</dbReference>
<name>A0A517PPL8_9PLAN</name>
<gene>
    <name evidence="2" type="ORF">HG66A1_31080</name>
</gene>
<dbReference type="Pfam" id="PF13488">
    <property type="entry name" value="Gly-zipper_Omp"/>
    <property type="match status" value="1"/>
</dbReference>
<proteinExistence type="predicted"/>